<dbReference type="RefSeq" id="WP_377026647.1">
    <property type="nucleotide sequence ID" value="NZ_JBHLTS010000080.1"/>
</dbReference>
<sequence length="157" mass="18277">METNEDHLFSNHELFLELLKGLKTFKSRDWYQTGFEHGISRHSHHAYNEGVDLISNDLKMHFSEVSDKLAELILKSAVDLYDAGPEGASRHIAELKKQFWDEKLTYCRAMAVKDHANERDSEFHTLILAYRSGFNEGHRVYLKSTGKYKEEKATETR</sequence>
<protein>
    <submittedName>
        <fullName evidence="1">Uncharacterized protein</fullName>
    </submittedName>
</protein>
<dbReference type="Proteomes" id="UP001589828">
    <property type="component" value="Unassembled WGS sequence"/>
</dbReference>
<name>A0ABV6LHN0_9SPHI</name>
<keyword evidence="2" id="KW-1185">Reference proteome</keyword>
<dbReference type="EMBL" id="JBHLTS010000080">
    <property type="protein sequence ID" value="MFC0518945.1"/>
    <property type="molecule type" value="Genomic_DNA"/>
</dbReference>
<proteinExistence type="predicted"/>
<reference evidence="1 2" key="1">
    <citation type="submission" date="2024-09" db="EMBL/GenBank/DDBJ databases">
        <authorList>
            <person name="Sun Q."/>
            <person name="Mori K."/>
        </authorList>
    </citation>
    <scope>NUCLEOTIDE SEQUENCE [LARGE SCALE GENOMIC DNA]</scope>
    <source>
        <strain evidence="1 2">NCAIM B.02415</strain>
    </source>
</reference>
<evidence type="ECO:0000313" key="1">
    <source>
        <dbReference type="EMBL" id="MFC0518945.1"/>
    </source>
</evidence>
<organism evidence="1 2">
    <name type="scientific">Mucilaginibacter angelicae</name>
    <dbReference type="NCBI Taxonomy" id="869718"/>
    <lineage>
        <taxon>Bacteria</taxon>
        <taxon>Pseudomonadati</taxon>
        <taxon>Bacteroidota</taxon>
        <taxon>Sphingobacteriia</taxon>
        <taxon>Sphingobacteriales</taxon>
        <taxon>Sphingobacteriaceae</taxon>
        <taxon>Mucilaginibacter</taxon>
    </lineage>
</organism>
<accession>A0ABV6LHN0</accession>
<gene>
    <name evidence="1" type="ORF">ACFFGT_32320</name>
</gene>
<evidence type="ECO:0000313" key="2">
    <source>
        <dbReference type="Proteomes" id="UP001589828"/>
    </source>
</evidence>
<comment type="caution">
    <text evidence="1">The sequence shown here is derived from an EMBL/GenBank/DDBJ whole genome shotgun (WGS) entry which is preliminary data.</text>
</comment>